<evidence type="ECO:0000313" key="3">
    <source>
        <dbReference type="Proteomes" id="UP001341840"/>
    </source>
</evidence>
<comment type="caution">
    <text evidence="2">The sequence shown here is derived from an EMBL/GenBank/DDBJ whole genome shotgun (WGS) entry which is preliminary data.</text>
</comment>
<proteinExistence type="predicted"/>
<evidence type="ECO:0000313" key="2">
    <source>
        <dbReference type="EMBL" id="MED6189170.1"/>
    </source>
</evidence>
<evidence type="ECO:0000256" key="1">
    <source>
        <dbReference type="SAM" id="MobiDB-lite"/>
    </source>
</evidence>
<protein>
    <submittedName>
        <fullName evidence="2">Uncharacterized protein</fullName>
    </submittedName>
</protein>
<gene>
    <name evidence="2" type="ORF">PIB30_093233</name>
</gene>
<organism evidence="2 3">
    <name type="scientific">Stylosanthes scabra</name>
    <dbReference type="NCBI Taxonomy" id="79078"/>
    <lineage>
        <taxon>Eukaryota</taxon>
        <taxon>Viridiplantae</taxon>
        <taxon>Streptophyta</taxon>
        <taxon>Embryophyta</taxon>
        <taxon>Tracheophyta</taxon>
        <taxon>Spermatophyta</taxon>
        <taxon>Magnoliopsida</taxon>
        <taxon>eudicotyledons</taxon>
        <taxon>Gunneridae</taxon>
        <taxon>Pentapetalae</taxon>
        <taxon>rosids</taxon>
        <taxon>fabids</taxon>
        <taxon>Fabales</taxon>
        <taxon>Fabaceae</taxon>
        <taxon>Papilionoideae</taxon>
        <taxon>50 kb inversion clade</taxon>
        <taxon>dalbergioids sensu lato</taxon>
        <taxon>Dalbergieae</taxon>
        <taxon>Pterocarpus clade</taxon>
        <taxon>Stylosanthes</taxon>
    </lineage>
</organism>
<dbReference type="EMBL" id="JASCZI010183219">
    <property type="protein sequence ID" value="MED6189170.1"/>
    <property type="molecule type" value="Genomic_DNA"/>
</dbReference>
<dbReference type="Proteomes" id="UP001341840">
    <property type="component" value="Unassembled WGS sequence"/>
</dbReference>
<feature type="region of interest" description="Disordered" evidence="1">
    <location>
        <begin position="147"/>
        <end position="215"/>
    </location>
</feature>
<reference evidence="2 3" key="1">
    <citation type="journal article" date="2023" name="Plants (Basel)">
        <title>Bridging the Gap: Combining Genomics and Transcriptomics Approaches to Understand Stylosanthes scabra, an Orphan Legume from the Brazilian Caatinga.</title>
        <authorList>
            <person name="Ferreira-Neto J.R.C."/>
            <person name="da Silva M.D."/>
            <person name="Binneck E."/>
            <person name="de Melo N.F."/>
            <person name="da Silva R.H."/>
            <person name="de Melo A.L.T.M."/>
            <person name="Pandolfi V."/>
            <person name="Bustamante F.O."/>
            <person name="Brasileiro-Vidal A.C."/>
            <person name="Benko-Iseppon A.M."/>
        </authorList>
    </citation>
    <scope>NUCLEOTIDE SEQUENCE [LARGE SCALE GENOMIC DNA]</scope>
    <source>
        <tissue evidence="2">Leaves</tissue>
    </source>
</reference>
<sequence>MASPSSVSVFDNYRFKTSFNEELYNTIVKNKKVIAEVYFDLNDDEYPEIQEEMEEHRGHTYKRFVRGVPIDFSPENIRNLMRFRAQVEGATTDFETRKEHDQQLDRVQADLCMPGATWNLSTGQQRVPIQLRRQELNPIARGWRTKKIPVEKPITAKRMESTRLPRHLQHQQQDNEDEDQRMPQAGEGNEEGQGYEHDYHHQPEFDHQPEYDHQHDFQKEPQVQQPPLYQVPTYTDQHEKDLHSIETQLQNMMWYQQQTLKNINKSQAEYMAELRSIKGKQQEMYENNDRFYNQVREEQREMGKEIQQVKNYQVNQTMVESAKNKALMDEHAAVRSKQEEFFSNHANQYNIIRQEQKLLGKEILDVKKYQMSTVTMGSSSSPQKNASARESYTVWAHQQANPNLVEMPVHKVTKQIYDNANNNRPMFYGFLKSNLPPSKTAPPPPKSDDPQNAPK</sequence>
<keyword evidence="3" id="KW-1185">Reference proteome</keyword>
<accession>A0ABU6WXV5</accession>
<feature type="region of interest" description="Disordered" evidence="1">
    <location>
        <begin position="428"/>
        <end position="455"/>
    </location>
</feature>
<feature type="compositionally biased region" description="Basic and acidic residues" evidence="1">
    <location>
        <begin position="194"/>
        <end position="215"/>
    </location>
</feature>
<name>A0ABU6WXV5_9FABA</name>